<keyword evidence="1" id="KW-0812">Transmembrane</keyword>
<protein>
    <submittedName>
        <fullName evidence="2">Uncharacterized protein</fullName>
    </submittedName>
</protein>
<dbReference type="AlphaFoldDB" id="A0A7M1W043"/>
<feature type="transmembrane region" description="Helical" evidence="1">
    <location>
        <begin position="166"/>
        <end position="184"/>
    </location>
</feature>
<feature type="transmembrane region" description="Helical" evidence="1">
    <location>
        <begin position="34"/>
        <end position="58"/>
    </location>
</feature>
<feature type="transmembrane region" description="Helical" evidence="1">
    <location>
        <begin position="135"/>
        <end position="154"/>
    </location>
</feature>
<feature type="transmembrane region" description="Helical" evidence="1">
    <location>
        <begin position="70"/>
        <end position="97"/>
    </location>
</feature>
<reference evidence="2" key="1">
    <citation type="submission" date="2020-08" db="EMBL/GenBank/DDBJ databases">
        <title>Genetic structure, function and evolution of capsule biosynthesis loci in Vibrio parahaemolyticus.</title>
        <authorList>
            <person name="Li L."/>
            <person name="Bian S."/>
        </authorList>
    </citation>
    <scope>NUCLEOTIDE SEQUENCE</scope>
    <source>
        <strain evidence="2">VP68</strain>
    </source>
</reference>
<gene>
    <name evidence="2" type="ORF">VP68_00015</name>
</gene>
<feature type="transmembrane region" description="Helical" evidence="1">
    <location>
        <begin position="317"/>
        <end position="343"/>
    </location>
</feature>
<organism evidence="2">
    <name type="scientific">Vibrio parahaemolyticus</name>
    <dbReference type="NCBI Taxonomy" id="670"/>
    <lineage>
        <taxon>Bacteria</taxon>
        <taxon>Pseudomonadati</taxon>
        <taxon>Pseudomonadota</taxon>
        <taxon>Gammaproteobacteria</taxon>
        <taxon>Vibrionales</taxon>
        <taxon>Vibrionaceae</taxon>
        <taxon>Vibrio</taxon>
    </lineage>
</organism>
<feature type="transmembrane region" description="Helical" evidence="1">
    <location>
        <begin position="355"/>
        <end position="372"/>
    </location>
</feature>
<feature type="transmembrane region" description="Helical" evidence="1">
    <location>
        <begin position="103"/>
        <end position="123"/>
    </location>
</feature>
<keyword evidence="1" id="KW-0472">Membrane</keyword>
<feature type="transmembrane region" description="Helical" evidence="1">
    <location>
        <begin position="378"/>
        <end position="395"/>
    </location>
</feature>
<feature type="transmembrane region" description="Helical" evidence="1">
    <location>
        <begin position="279"/>
        <end position="297"/>
    </location>
</feature>
<proteinExistence type="predicted"/>
<dbReference type="EMBL" id="MT898137">
    <property type="protein sequence ID" value="QOS19606.1"/>
    <property type="molecule type" value="Genomic_DNA"/>
</dbReference>
<evidence type="ECO:0000313" key="2">
    <source>
        <dbReference type="EMBL" id="QOS19606.1"/>
    </source>
</evidence>
<keyword evidence="1" id="KW-1133">Transmembrane helix</keyword>
<evidence type="ECO:0000256" key="1">
    <source>
        <dbReference type="SAM" id="Phobius"/>
    </source>
</evidence>
<name>A0A7M1W043_VIBPH</name>
<accession>A0A7M1W043</accession>
<sequence>MRKYFLLTISSMAIVVFRTIIMSKLGDVKLLSDVSLAVGIVGVLGAFFSIPLNTAFVVEFKGSSEQFRTCFANTVLTYSKFIYVLLIIVSAFCFAIIDEVDIYPFYAFIVALSFCVGLIHQAILVSSNKQNENQLIQFFSALISLFGVAFILIFLDDYFHEGSKYFLIFFISSVYPILSGIFIGRTVDNISIDNNQTCAFLLSLTSKVKELFVSGVSGEVIRFVFRLVLYRTSDFALAVYQISLWLIQPVQSLIMSLVNLKIYPMIIDGKIDRKKYYQFSLLLCALVITFILCLLPYKKEIVDFILELLSKDIDERYYEFSYFIMAAESLRVFSSLLSVLYISKGLYSTVARFEITTNIVFFLAILVLYFFSFLEYNYLFIVSPLVYFVMLSVFYKGR</sequence>